<dbReference type="AlphaFoldDB" id="A0A6J4N585"/>
<feature type="transmembrane region" description="Helical" evidence="2">
    <location>
        <begin position="13"/>
        <end position="34"/>
    </location>
</feature>
<protein>
    <submittedName>
        <fullName evidence="3">Uncharacterized protein</fullName>
    </submittedName>
</protein>
<feature type="transmembrane region" description="Helical" evidence="2">
    <location>
        <begin position="105"/>
        <end position="125"/>
    </location>
</feature>
<evidence type="ECO:0000313" key="3">
    <source>
        <dbReference type="EMBL" id="CAA9378014.1"/>
    </source>
</evidence>
<name>A0A6J4N585_9BACT</name>
<accession>A0A6J4N585</accession>
<sequence length="327" mass="33523">MLVPVLLWRGHDAWGVAGAALAVGTLAGAAWGFVRRPTPMAAAAEADRQLGTADLLASAWAMRAAAIDDETKTDAWRRTVLALAAARCSTLSPSAVLLRRLGGRAWGGIALAVALVATLASFSSGPLRADDTSRQLADRRTTPPGSPDAARPIIQLASNGTSRQRRVEQNPGDERDRDRATADATDDHAAADPAEPGRPAEQSHQTAAAGTGDGSGRTKPDAIDAERRDPTPTDGSRIPRPNAGDKGAGGTGRAARDAGPGDDEAGGSLAGDEASPGAPPWAHRSWDSAAEAAGEAIRAGRVADEYHDLVRGYFERPSTAGSASGGN</sequence>
<feature type="compositionally biased region" description="Basic and acidic residues" evidence="1">
    <location>
        <begin position="165"/>
        <end position="190"/>
    </location>
</feature>
<reference evidence="3" key="1">
    <citation type="submission" date="2020-02" db="EMBL/GenBank/DDBJ databases">
        <authorList>
            <person name="Meier V. D."/>
        </authorList>
    </citation>
    <scope>NUCLEOTIDE SEQUENCE</scope>
    <source>
        <strain evidence="3">AVDCRST_MAG64</strain>
    </source>
</reference>
<organism evidence="3">
    <name type="scientific">uncultured Phycisphaerae bacterium</name>
    <dbReference type="NCBI Taxonomy" id="904963"/>
    <lineage>
        <taxon>Bacteria</taxon>
        <taxon>Pseudomonadati</taxon>
        <taxon>Planctomycetota</taxon>
        <taxon>Phycisphaerae</taxon>
        <taxon>environmental samples</taxon>
    </lineage>
</organism>
<feature type="region of interest" description="Disordered" evidence="1">
    <location>
        <begin position="126"/>
        <end position="289"/>
    </location>
</feature>
<evidence type="ECO:0000256" key="2">
    <source>
        <dbReference type="SAM" id="Phobius"/>
    </source>
</evidence>
<gene>
    <name evidence="3" type="ORF">AVDCRST_MAG64-422</name>
</gene>
<evidence type="ECO:0000256" key="1">
    <source>
        <dbReference type="SAM" id="MobiDB-lite"/>
    </source>
</evidence>
<keyword evidence="2" id="KW-1133">Transmembrane helix</keyword>
<keyword evidence="2" id="KW-0812">Transmembrane</keyword>
<feature type="compositionally biased region" description="Basic and acidic residues" evidence="1">
    <location>
        <begin position="128"/>
        <end position="141"/>
    </location>
</feature>
<dbReference type="EMBL" id="CADCUQ010000114">
    <property type="protein sequence ID" value="CAA9378014.1"/>
    <property type="molecule type" value="Genomic_DNA"/>
</dbReference>
<feature type="compositionally biased region" description="Basic and acidic residues" evidence="1">
    <location>
        <begin position="216"/>
        <end position="231"/>
    </location>
</feature>
<keyword evidence="2" id="KW-0472">Membrane</keyword>
<proteinExistence type="predicted"/>